<keyword evidence="4" id="KW-0997">Cell inner membrane</keyword>
<feature type="transmembrane region" description="Helical" evidence="8">
    <location>
        <begin position="236"/>
        <end position="255"/>
    </location>
</feature>
<proteinExistence type="inferred from homology"/>
<dbReference type="Pfam" id="PF00528">
    <property type="entry name" value="BPD_transp_1"/>
    <property type="match status" value="1"/>
</dbReference>
<sequence>MAFKVLAKTIFYSAIFSVLLPLGILLIWSFAGSWPWPNLLPETLSARVWGEFFGGYSGALRVLFSSILISMAAALASILISIPAARAVAFYNFWGKGLIQFIILLPVIVPVTAFAMGIQILFIRLNLSDTVPGVIIVHIILCLPYTMKILTEVTKATGHKLESQARVLGATPFQTFRYITLPLAMPGIIAAGSMAYIISFSQYFLTFLVGGGKVITFSMLMFPYIQSGDRTISSGYSILFIATSLLVFILFESLMKKYYQVKEVYFFN</sequence>
<protein>
    <submittedName>
        <fullName evidence="10">ABC-type spermidine/putrescine transport system, permease component II</fullName>
    </submittedName>
</protein>
<feature type="transmembrane region" description="Helical" evidence="8">
    <location>
        <begin position="135"/>
        <end position="154"/>
    </location>
</feature>
<evidence type="ECO:0000256" key="1">
    <source>
        <dbReference type="ARBA" id="ARBA00004429"/>
    </source>
</evidence>
<comment type="subcellular location">
    <subcellularLocation>
        <location evidence="1">Cell inner membrane</location>
        <topology evidence="1">Multi-pass membrane protein</topology>
    </subcellularLocation>
    <subcellularLocation>
        <location evidence="8">Cell membrane</location>
        <topology evidence="8">Multi-pass membrane protein</topology>
    </subcellularLocation>
</comment>
<keyword evidence="11" id="KW-1185">Reference proteome</keyword>
<feature type="domain" description="ABC transmembrane type-1" evidence="9">
    <location>
        <begin position="63"/>
        <end position="251"/>
    </location>
</feature>
<dbReference type="GO" id="GO:0055085">
    <property type="term" value="P:transmembrane transport"/>
    <property type="evidence" value="ECO:0007669"/>
    <property type="project" value="InterPro"/>
</dbReference>
<dbReference type="PANTHER" id="PTHR43357:SF4">
    <property type="entry name" value="INNER MEMBRANE ABC TRANSPORTER PERMEASE PROTEIN YDCV"/>
    <property type="match status" value="1"/>
</dbReference>
<keyword evidence="6 8" id="KW-1133">Transmembrane helix</keyword>
<evidence type="ECO:0000256" key="2">
    <source>
        <dbReference type="ARBA" id="ARBA00022448"/>
    </source>
</evidence>
<evidence type="ECO:0000256" key="3">
    <source>
        <dbReference type="ARBA" id="ARBA00022475"/>
    </source>
</evidence>
<feature type="transmembrane region" description="Helical" evidence="8">
    <location>
        <begin position="62"/>
        <end position="85"/>
    </location>
</feature>
<dbReference type="InterPro" id="IPR035906">
    <property type="entry name" value="MetI-like_sf"/>
</dbReference>
<evidence type="ECO:0000256" key="5">
    <source>
        <dbReference type="ARBA" id="ARBA00022692"/>
    </source>
</evidence>
<keyword evidence="5 8" id="KW-0812">Transmembrane</keyword>
<dbReference type="SUPFAM" id="SSF161098">
    <property type="entry name" value="MetI-like"/>
    <property type="match status" value="1"/>
</dbReference>
<keyword evidence="2 8" id="KW-0813">Transport</keyword>
<feature type="transmembrane region" description="Helical" evidence="8">
    <location>
        <begin position="97"/>
        <end position="123"/>
    </location>
</feature>
<reference evidence="10 11" key="1">
    <citation type="submission" date="2011-11" db="EMBL/GenBank/DDBJ databases">
        <title>The Noncontiguous Finished genome of Desulfosporosinus youngiae DSM 17734.</title>
        <authorList>
            <consortium name="US DOE Joint Genome Institute (JGI-PGF)"/>
            <person name="Lucas S."/>
            <person name="Han J."/>
            <person name="Lapidus A."/>
            <person name="Cheng J.-F."/>
            <person name="Goodwin L."/>
            <person name="Pitluck S."/>
            <person name="Peters L."/>
            <person name="Ovchinnikova G."/>
            <person name="Lu M."/>
            <person name="Land M.L."/>
            <person name="Hauser L."/>
            <person name="Pester M."/>
            <person name="Spring S."/>
            <person name="Ollivier B."/>
            <person name="Rattei T."/>
            <person name="Klenk H.-P."/>
            <person name="Wagner M."/>
            <person name="Loy A."/>
            <person name="Woyke T.J."/>
        </authorList>
    </citation>
    <scope>NUCLEOTIDE SEQUENCE [LARGE SCALE GENOMIC DNA]</scope>
    <source>
        <strain evidence="10 11">DSM 17734</strain>
    </source>
</reference>
<evidence type="ECO:0000256" key="8">
    <source>
        <dbReference type="RuleBase" id="RU363032"/>
    </source>
</evidence>
<keyword evidence="3" id="KW-1003">Cell membrane</keyword>
<organism evidence="10 11">
    <name type="scientific">Desulfosporosinus youngiae DSM 17734</name>
    <dbReference type="NCBI Taxonomy" id="768710"/>
    <lineage>
        <taxon>Bacteria</taxon>
        <taxon>Bacillati</taxon>
        <taxon>Bacillota</taxon>
        <taxon>Clostridia</taxon>
        <taxon>Eubacteriales</taxon>
        <taxon>Desulfitobacteriaceae</taxon>
        <taxon>Desulfosporosinus</taxon>
    </lineage>
</organism>
<evidence type="ECO:0000256" key="6">
    <source>
        <dbReference type="ARBA" id="ARBA00022989"/>
    </source>
</evidence>
<dbReference type="GO" id="GO:0005886">
    <property type="term" value="C:plasma membrane"/>
    <property type="evidence" value="ECO:0007669"/>
    <property type="project" value="UniProtKB-SubCell"/>
</dbReference>
<dbReference type="Proteomes" id="UP000005104">
    <property type="component" value="Chromosome"/>
</dbReference>
<evidence type="ECO:0000256" key="4">
    <source>
        <dbReference type="ARBA" id="ARBA00022519"/>
    </source>
</evidence>
<name>H5XV93_9FIRM</name>
<dbReference type="Gene3D" id="1.10.3720.10">
    <property type="entry name" value="MetI-like"/>
    <property type="match status" value="1"/>
</dbReference>
<dbReference type="PANTHER" id="PTHR43357">
    <property type="entry name" value="INNER MEMBRANE ABC TRANSPORTER PERMEASE PROTEIN YDCV"/>
    <property type="match status" value="1"/>
</dbReference>
<dbReference type="InterPro" id="IPR000515">
    <property type="entry name" value="MetI-like"/>
</dbReference>
<dbReference type="EMBL" id="CM001441">
    <property type="protein sequence ID" value="EHQ89691.1"/>
    <property type="molecule type" value="Genomic_DNA"/>
</dbReference>
<dbReference type="eggNOG" id="COG1177">
    <property type="taxonomic scope" value="Bacteria"/>
</dbReference>
<feature type="transmembrane region" description="Helical" evidence="8">
    <location>
        <begin position="9"/>
        <end position="31"/>
    </location>
</feature>
<dbReference type="STRING" id="768710.DesyoDRAFT_2625"/>
<dbReference type="PROSITE" id="PS50928">
    <property type="entry name" value="ABC_TM1"/>
    <property type="match status" value="1"/>
</dbReference>
<evidence type="ECO:0000313" key="10">
    <source>
        <dbReference type="EMBL" id="EHQ89691.1"/>
    </source>
</evidence>
<dbReference type="HOGENOM" id="CLU_016047_3_1_9"/>
<dbReference type="CDD" id="cd06261">
    <property type="entry name" value="TM_PBP2"/>
    <property type="match status" value="1"/>
</dbReference>
<evidence type="ECO:0000259" key="9">
    <source>
        <dbReference type="PROSITE" id="PS50928"/>
    </source>
</evidence>
<comment type="similarity">
    <text evidence="8">Belongs to the binding-protein-dependent transport system permease family.</text>
</comment>
<dbReference type="AlphaFoldDB" id="H5XV93"/>
<accession>H5XV93</accession>
<evidence type="ECO:0000256" key="7">
    <source>
        <dbReference type="ARBA" id="ARBA00023136"/>
    </source>
</evidence>
<gene>
    <name evidence="10" type="ORF">DesyoDRAFT_2625</name>
</gene>
<feature type="transmembrane region" description="Helical" evidence="8">
    <location>
        <begin position="175"/>
        <end position="198"/>
    </location>
</feature>
<dbReference type="RefSeq" id="WP_007783613.1">
    <property type="nucleotide sequence ID" value="NZ_CM001441.1"/>
</dbReference>
<keyword evidence="7 8" id="KW-0472">Membrane</keyword>
<dbReference type="OrthoDB" id="9782004at2"/>
<evidence type="ECO:0000313" key="11">
    <source>
        <dbReference type="Proteomes" id="UP000005104"/>
    </source>
</evidence>
<feature type="transmembrane region" description="Helical" evidence="8">
    <location>
        <begin position="204"/>
        <end position="224"/>
    </location>
</feature>